<reference evidence="2" key="1">
    <citation type="submission" date="2016-10" db="EMBL/GenBank/DDBJ databases">
        <authorList>
            <person name="Varghese N."/>
            <person name="Submissions S."/>
        </authorList>
    </citation>
    <scope>NUCLEOTIDE SEQUENCE [LARGE SCALE GENOMIC DNA]</scope>
    <source>
        <strain evidence="2">DSM 26922</strain>
    </source>
</reference>
<dbReference type="OrthoDB" id="8686772at2"/>
<dbReference type="STRING" id="670155.SAMN04488001_2282"/>
<dbReference type="AlphaFoldDB" id="A0A1H2YC01"/>
<protein>
    <recommendedName>
        <fullName evidence="3">Lipoprotein</fullName>
    </recommendedName>
</protein>
<organism evidence="1 2">
    <name type="scientific">Litoreibacter albidus</name>
    <dbReference type="NCBI Taxonomy" id="670155"/>
    <lineage>
        <taxon>Bacteria</taxon>
        <taxon>Pseudomonadati</taxon>
        <taxon>Pseudomonadota</taxon>
        <taxon>Alphaproteobacteria</taxon>
        <taxon>Rhodobacterales</taxon>
        <taxon>Roseobacteraceae</taxon>
        <taxon>Litoreibacter</taxon>
    </lineage>
</organism>
<dbReference type="RefSeq" id="WP_089947045.1">
    <property type="nucleotide sequence ID" value="NZ_FNOI01000003.1"/>
</dbReference>
<dbReference type="Proteomes" id="UP000199441">
    <property type="component" value="Unassembled WGS sequence"/>
</dbReference>
<evidence type="ECO:0000313" key="1">
    <source>
        <dbReference type="EMBL" id="SDX02571.1"/>
    </source>
</evidence>
<gene>
    <name evidence="1" type="ORF">SAMN04488001_2282</name>
</gene>
<accession>A0A1H2YC01</accession>
<keyword evidence="2" id="KW-1185">Reference proteome</keyword>
<evidence type="ECO:0008006" key="3">
    <source>
        <dbReference type="Google" id="ProtNLM"/>
    </source>
</evidence>
<dbReference type="PROSITE" id="PS51257">
    <property type="entry name" value="PROKAR_LIPOPROTEIN"/>
    <property type="match status" value="1"/>
</dbReference>
<name>A0A1H2YC01_9RHOB</name>
<proteinExistence type="predicted"/>
<evidence type="ECO:0000313" key="2">
    <source>
        <dbReference type="Proteomes" id="UP000199441"/>
    </source>
</evidence>
<dbReference type="EMBL" id="FNOI01000003">
    <property type="protein sequence ID" value="SDX02571.1"/>
    <property type="molecule type" value="Genomic_DNA"/>
</dbReference>
<sequence>MRVLFLLMFLGLTACGRPLTKAELQFAADFHGPDLDASKVRVRAAPVLKLYRATYPTPPRTTCVQKLFPPAKGPTVSGSPAATVLFNTVNVNPDYHARNYLPAYPEASLLLATMFLAHELIHVWQWQNRELTGYHPLKAAREHQNQPDPYLFELSSSRKLLDFGYEQQGAIAEEYVCCAALAPKAARTARLEALLGEHFDLRAMTARLDQSEVVLPWDGVELNGICD</sequence>